<evidence type="ECO:0000313" key="2">
    <source>
        <dbReference type="Proteomes" id="UP000240009"/>
    </source>
</evidence>
<comment type="caution">
    <text evidence="1">The sequence shown here is derived from an EMBL/GenBank/DDBJ whole genome shotgun (WGS) entry which is preliminary data.</text>
</comment>
<gene>
    <name evidence="1" type="ORF">C5Y96_21050</name>
</gene>
<dbReference type="RefSeq" id="WP_105357494.1">
    <property type="nucleotide sequence ID" value="NZ_PUIA01000069.1"/>
</dbReference>
<dbReference type="AlphaFoldDB" id="A0A2S8F1D3"/>
<sequence>MRSLVRNLTQLLMGVLTVQFLLLGSLAQAQEAIDWRTEADLEKQLQSTFDLTWEDVPLRDGLMRLAQTQRVAIFLDRRVDPDQPIKMKFSDERLELGLQRIAAQLGIGMARVGDVIYLGPQETARRLPTVAELQAQFAKSSGYPEAVKLLDRKKYGWPKLSTPEEILNDVAASHAMRWNNLDVVIKHDLWPAVDFPPMKTTEYLSLVLAGYHASYRFNKTDDGVELQLIPIPDELSLTRVYPYAGNHDEAIEKITQLFPEAKVQSDGKRKLAVTGPQQVQDQVAKLLRGGTARNTVVTPGEKRYTLNVEQLPLGPVLNALEQQLGMEFEVPDDMEQALTQRISFSVKTANMQGLLDAVFEGTDLTYEIQEKKIVISKKP</sequence>
<evidence type="ECO:0008006" key="3">
    <source>
        <dbReference type="Google" id="ProtNLM"/>
    </source>
</evidence>
<reference evidence="1 2" key="1">
    <citation type="submission" date="2018-02" db="EMBL/GenBank/DDBJ databases">
        <title>Comparative genomes isolates from brazilian mangrove.</title>
        <authorList>
            <person name="Araujo J.E."/>
            <person name="Taketani R.G."/>
            <person name="Silva M.C.P."/>
            <person name="Loureco M.V."/>
            <person name="Andreote F.D."/>
        </authorList>
    </citation>
    <scope>NUCLEOTIDE SEQUENCE [LARGE SCALE GENOMIC DNA]</scope>
    <source>
        <strain evidence="1 2">HEX-2 MGV</strain>
    </source>
</reference>
<dbReference type="Proteomes" id="UP000240009">
    <property type="component" value="Unassembled WGS sequence"/>
</dbReference>
<name>A0A2S8F1D3_9BACT</name>
<organism evidence="1 2">
    <name type="scientific">Blastopirellula marina</name>
    <dbReference type="NCBI Taxonomy" id="124"/>
    <lineage>
        <taxon>Bacteria</taxon>
        <taxon>Pseudomonadati</taxon>
        <taxon>Planctomycetota</taxon>
        <taxon>Planctomycetia</taxon>
        <taxon>Pirellulales</taxon>
        <taxon>Pirellulaceae</taxon>
        <taxon>Blastopirellula</taxon>
    </lineage>
</organism>
<dbReference type="OrthoDB" id="286171at2"/>
<dbReference type="EMBL" id="PUIA01000069">
    <property type="protein sequence ID" value="PQO25943.1"/>
    <property type="molecule type" value="Genomic_DNA"/>
</dbReference>
<proteinExistence type="predicted"/>
<protein>
    <recommendedName>
        <fullName evidence="3">Secretin/TonB short N-terminal domain-containing protein</fullName>
    </recommendedName>
</protein>
<evidence type="ECO:0000313" key="1">
    <source>
        <dbReference type="EMBL" id="PQO25943.1"/>
    </source>
</evidence>
<accession>A0A2S8F1D3</accession>